<dbReference type="AlphaFoldDB" id="A0A4Q2KUM2"/>
<comment type="caution">
    <text evidence="1">The sequence shown here is derived from an EMBL/GenBank/DDBJ whole genome shotgun (WGS) entry which is preliminary data.</text>
</comment>
<protein>
    <submittedName>
        <fullName evidence="1">Uncharacterized protein</fullName>
    </submittedName>
</protein>
<evidence type="ECO:0000313" key="2">
    <source>
        <dbReference type="Proteomes" id="UP000289216"/>
    </source>
</evidence>
<reference evidence="1 2" key="1">
    <citation type="submission" date="2019-01" db="EMBL/GenBank/DDBJ databases">
        <title>Fusobacterium necrophorum Isolated From the Uterus of Dairy Cows.</title>
        <authorList>
            <person name="Francis A.M."/>
        </authorList>
    </citation>
    <scope>NUCLEOTIDE SEQUENCE [LARGE SCALE GENOMIC DNA]</scope>
    <source>
        <strain evidence="1 2">KG35</strain>
    </source>
</reference>
<accession>A0A4Q2KUM2</accession>
<sequence>MFPVMLFIFLFMGMVLIEFEEMQSLFFVQQLEQEKNNTESEQELLHNIVSYEVEELKKYLRKNPKKYIYHYLVETEDNSNLLSKQKGNLSIGGYQLENELPEKIVYDTWKGYFVKYYEIVEQKQTYKIRFMIEHRYGKNKKVTEFLSYQIIEMEVYLL</sequence>
<gene>
    <name evidence="1" type="ORF">EPT53_09790</name>
</gene>
<dbReference type="EMBL" id="SBAP01000030">
    <property type="protein sequence ID" value="RXZ68487.1"/>
    <property type="molecule type" value="Genomic_DNA"/>
</dbReference>
<dbReference type="Proteomes" id="UP000289216">
    <property type="component" value="Unassembled WGS sequence"/>
</dbReference>
<evidence type="ECO:0000313" key="1">
    <source>
        <dbReference type="EMBL" id="RXZ68487.1"/>
    </source>
</evidence>
<organism evidence="1 2">
    <name type="scientific">Fusobacterium necrophorum</name>
    <dbReference type="NCBI Taxonomy" id="859"/>
    <lineage>
        <taxon>Bacteria</taxon>
        <taxon>Fusobacteriati</taxon>
        <taxon>Fusobacteriota</taxon>
        <taxon>Fusobacteriia</taxon>
        <taxon>Fusobacteriales</taxon>
        <taxon>Fusobacteriaceae</taxon>
        <taxon>Fusobacterium</taxon>
    </lineage>
</organism>
<proteinExistence type="predicted"/>
<name>A0A4Q2KUM2_9FUSO</name>